<sequence>MTKVKVGFIGVGGIASVHLKNLSLNEYAEIASVCDLSAERVKEASRLYGAKGYTDIDLMLEKETLDALFICVPPFAHGFIEEKAAAKGIHLMVEKPLGLELEGVAAKAKAIEQAGIICATGYCLRYLDTVQKAREYLQDKEIAMVRGHYLTSFVLTPWYRSINKSGGQLVEQSTHTLDLIRYLAGDVSTVYANMSLQVMNDIPEIDIPDVTSVSFTLETGAVGHLASSFIQADHSSGVALYGRDFRVVIDNTTLHIIEKNKTVTYKSSIDFYAEQDRAFIEAIRLKNKALILAPYEEAYKTLGVTLAANESNKSGKAIHLKEFMSAAAGVH</sequence>
<protein>
    <submittedName>
        <fullName evidence="1">Gfo/Idh/MocA family oxidoreductase</fullName>
    </submittedName>
</protein>
<proteinExistence type="predicted"/>
<reference evidence="2" key="1">
    <citation type="journal article" date="2025" name="Aquaculture">
        <title>Assessment of the bioflocculant production and safety properties of Metabacillus hrfriensis sp. nov. based on phenotypic and whole-genome sequencing analysis.</title>
        <authorList>
            <person name="Zhang R."/>
            <person name="Zhao Z."/>
            <person name="Luo L."/>
            <person name="Wang S."/>
            <person name="Guo K."/>
            <person name="Xu W."/>
        </authorList>
    </citation>
    <scope>NUCLEOTIDE SEQUENCE [LARGE SCALE GENOMIC DNA]</scope>
    <source>
        <strain evidence="2">CT-WN-B3</strain>
    </source>
</reference>
<keyword evidence="2" id="KW-1185">Reference proteome</keyword>
<dbReference type="EMBL" id="CP126116">
    <property type="protein sequence ID" value="WHZ59197.1"/>
    <property type="molecule type" value="Genomic_DNA"/>
</dbReference>
<name>A0ACD4RFC2_9BACI</name>
<evidence type="ECO:0000313" key="1">
    <source>
        <dbReference type="EMBL" id="WHZ59197.1"/>
    </source>
</evidence>
<organism evidence="1 2">
    <name type="scientific">Metabacillus hrfriensis</name>
    <dbReference type="NCBI Taxonomy" id="3048891"/>
    <lineage>
        <taxon>Bacteria</taxon>
        <taxon>Bacillati</taxon>
        <taxon>Bacillota</taxon>
        <taxon>Bacilli</taxon>
        <taxon>Bacillales</taxon>
        <taxon>Bacillaceae</taxon>
        <taxon>Metabacillus</taxon>
    </lineage>
</organism>
<dbReference type="Proteomes" id="UP001226091">
    <property type="component" value="Chromosome"/>
</dbReference>
<gene>
    <name evidence="1" type="ORF">QLQ22_07690</name>
</gene>
<accession>A0ACD4RFC2</accession>
<evidence type="ECO:0000313" key="2">
    <source>
        <dbReference type="Proteomes" id="UP001226091"/>
    </source>
</evidence>